<dbReference type="AlphaFoldDB" id="A0A0J1BAF4"/>
<comment type="caution">
    <text evidence="1">The sequence shown here is derived from an EMBL/GenBank/DDBJ whole genome shotgun (WGS) entry which is preliminary data.</text>
</comment>
<dbReference type="Proteomes" id="UP000036367">
    <property type="component" value="Unassembled WGS sequence"/>
</dbReference>
<proteinExistence type="predicted"/>
<dbReference type="PATRIC" id="fig|595434.4.peg.4274"/>
<protein>
    <submittedName>
        <fullName evidence="1">Uncharacterized protein</fullName>
    </submittedName>
</protein>
<accession>A0A0J1BAF4</accession>
<sequence length="81" mass="9396">MCSPDEWLAECPHPLLNDFLYCPAGDASARIFLQYAFRPSLTENSYHTDTWWAIVLCPYVTGNPYTNKMDYVIEHFGWSVD</sequence>
<organism evidence="1 2">
    <name type="scientific">Rhodopirellula islandica</name>
    <dbReference type="NCBI Taxonomy" id="595434"/>
    <lineage>
        <taxon>Bacteria</taxon>
        <taxon>Pseudomonadati</taxon>
        <taxon>Planctomycetota</taxon>
        <taxon>Planctomycetia</taxon>
        <taxon>Pirellulales</taxon>
        <taxon>Pirellulaceae</taxon>
        <taxon>Rhodopirellula</taxon>
    </lineage>
</organism>
<evidence type="ECO:0000313" key="1">
    <source>
        <dbReference type="EMBL" id="KLU03498.1"/>
    </source>
</evidence>
<gene>
    <name evidence="1" type="ORF">RISK_004502</name>
</gene>
<keyword evidence="2" id="KW-1185">Reference proteome</keyword>
<evidence type="ECO:0000313" key="2">
    <source>
        <dbReference type="Proteomes" id="UP000036367"/>
    </source>
</evidence>
<reference evidence="1" key="1">
    <citation type="submission" date="2015-05" db="EMBL/GenBank/DDBJ databases">
        <title>Permanent draft genome of Rhodopirellula islandicus K833.</title>
        <authorList>
            <person name="Kizina J."/>
            <person name="Richter M."/>
            <person name="Glockner F.O."/>
            <person name="Harder J."/>
        </authorList>
    </citation>
    <scope>NUCLEOTIDE SEQUENCE [LARGE SCALE GENOMIC DNA]</scope>
    <source>
        <strain evidence="1">K833</strain>
    </source>
</reference>
<dbReference type="EMBL" id="LECT01000037">
    <property type="protein sequence ID" value="KLU03498.1"/>
    <property type="molecule type" value="Genomic_DNA"/>
</dbReference>
<name>A0A0J1BAF4_RHOIS</name>